<comment type="caution">
    <text evidence="2">The sequence shown here is derived from an EMBL/GenBank/DDBJ whole genome shotgun (WGS) entry which is preliminary data.</text>
</comment>
<gene>
    <name evidence="2" type="ORF">AFUS01_LOCUS27352</name>
</gene>
<protein>
    <submittedName>
        <fullName evidence="2">Uncharacterized protein</fullName>
    </submittedName>
</protein>
<sequence>MCIFPGIDGQENQEDSRLYGFMIAGTLRTQWSHWMDGFWTGASYECRWQGMVVRIHLIDVVDLVDLVRVHDVADHGQVPAPGVGQALGRDEDDLRASHDLVRDLEEIVQVPVGGKVGLAQGMNPQKGIGKANHHDSAPEADPNRRKNQLGENLPVKDHHRGLGHDHQLGRGPVLIKWMCLKNSVSSFD</sequence>
<feature type="region of interest" description="Disordered" evidence="1">
    <location>
        <begin position="119"/>
        <end position="167"/>
    </location>
</feature>
<dbReference type="EMBL" id="CAJVCH010377506">
    <property type="protein sequence ID" value="CAG7816750.1"/>
    <property type="molecule type" value="Genomic_DNA"/>
</dbReference>
<dbReference type="AlphaFoldDB" id="A0A8J2KKN9"/>
<evidence type="ECO:0000256" key="1">
    <source>
        <dbReference type="SAM" id="MobiDB-lite"/>
    </source>
</evidence>
<name>A0A8J2KKN9_9HEXA</name>
<feature type="compositionally biased region" description="Basic and acidic residues" evidence="1">
    <location>
        <begin position="132"/>
        <end position="144"/>
    </location>
</feature>
<evidence type="ECO:0000313" key="3">
    <source>
        <dbReference type="Proteomes" id="UP000708208"/>
    </source>
</evidence>
<dbReference type="Proteomes" id="UP000708208">
    <property type="component" value="Unassembled WGS sequence"/>
</dbReference>
<evidence type="ECO:0000313" key="2">
    <source>
        <dbReference type="EMBL" id="CAG7816750.1"/>
    </source>
</evidence>
<feature type="compositionally biased region" description="Basic and acidic residues" evidence="1">
    <location>
        <begin position="154"/>
        <end position="167"/>
    </location>
</feature>
<proteinExistence type="predicted"/>
<keyword evidence="3" id="KW-1185">Reference proteome</keyword>
<reference evidence="2" key="1">
    <citation type="submission" date="2021-06" db="EMBL/GenBank/DDBJ databases">
        <authorList>
            <person name="Hodson N. C."/>
            <person name="Mongue J. A."/>
            <person name="Jaron S. K."/>
        </authorList>
    </citation>
    <scope>NUCLEOTIDE SEQUENCE</scope>
</reference>
<organism evidence="2 3">
    <name type="scientific">Allacma fusca</name>
    <dbReference type="NCBI Taxonomy" id="39272"/>
    <lineage>
        <taxon>Eukaryota</taxon>
        <taxon>Metazoa</taxon>
        <taxon>Ecdysozoa</taxon>
        <taxon>Arthropoda</taxon>
        <taxon>Hexapoda</taxon>
        <taxon>Collembola</taxon>
        <taxon>Symphypleona</taxon>
        <taxon>Sminthuridae</taxon>
        <taxon>Allacma</taxon>
    </lineage>
</organism>
<accession>A0A8J2KKN9</accession>